<keyword evidence="1" id="KW-0472">Membrane</keyword>
<proteinExistence type="predicted"/>
<sequence>MELFIGAIVLGVIPALIAHSKGRSFFAWWIYGALLFIVALVHSLVIRKDVVAEEKEMVAFEGMKKCPFCAELVKREAIKCKHCGSDISNGEGSPVIAKTDEEYLEEARRKANV</sequence>
<dbReference type="EMBL" id="BK016029">
    <property type="protein sequence ID" value="DAF90417.1"/>
    <property type="molecule type" value="Genomic_DNA"/>
</dbReference>
<accession>A0A8S5U7F4</accession>
<evidence type="ECO:0000259" key="2">
    <source>
        <dbReference type="Pfam" id="PF13248"/>
    </source>
</evidence>
<name>A0A8S5U7F4_9CAUD</name>
<dbReference type="InterPro" id="IPR059113">
    <property type="entry name" value="Znf_ribbon"/>
</dbReference>
<organism evidence="3">
    <name type="scientific">Myoviridae sp. ctdyF5</name>
    <dbReference type="NCBI Taxonomy" id="2825144"/>
    <lineage>
        <taxon>Viruses</taxon>
        <taxon>Duplodnaviria</taxon>
        <taxon>Heunggongvirae</taxon>
        <taxon>Uroviricota</taxon>
        <taxon>Caudoviricetes</taxon>
    </lineage>
</organism>
<keyword evidence="1" id="KW-1133">Transmembrane helix</keyword>
<reference evidence="3" key="1">
    <citation type="journal article" date="2021" name="Proc. Natl. Acad. Sci. U.S.A.">
        <title>A Catalog of Tens of Thousands of Viruses from Human Metagenomes Reveals Hidden Associations with Chronic Diseases.</title>
        <authorList>
            <person name="Tisza M.J."/>
            <person name="Buck C.B."/>
        </authorList>
    </citation>
    <scope>NUCLEOTIDE SEQUENCE</scope>
    <source>
        <strain evidence="3">CtdyF5</strain>
    </source>
</reference>
<feature type="domain" description="Putative zinc-ribbon" evidence="2">
    <location>
        <begin position="63"/>
        <end position="87"/>
    </location>
</feature>
<protein>
    <submittedName>
        <fullName evidence="3">Zinc-ribbon domain protein</fullName>
    </submittedName>
</protein>
<evidence type="ECO:0000313" key="3">
    <source>
        <dbReference type="EMBL" id="DAF90417.1"/>
    </source>
</evidence>
<evidence type="ECO:0000256" key="1">
    <source>
        <dbReference type="SAM" id="Phobius"/>
    </source>
</evidence>
<feature type="transmembrane region" description="Helical" evidence="1">
    <location>
        <begin position="28"/>
        <end position="46"/>
    </location>
</feature>
<keyword evidence="1" id="KW-0812">Transmembrane</keyword>
<dbReference type="Pfam" id="PF13248">
    <property type="entry name" value="Zn_ribbon_3"/>
    <property type="match status" value="1"/>
</dbReference>